<reference evidence="1 2" key="1">
    <citation type="submission" date="2020-01" db="EMBL/GenBank/DDBJ databases">
        <authorList>
            <person name="Gupta K D."/>
        </authorList>
    </citation>
    <scope>NUCLEOTIDE SEQUENCE [LARGE SCALE GENOMIC DNA]</scope>
</reference>
<evidence type="ECO:0000313" key="2">
    <source>
        <dbReference type="Proteomes" id="UP000467700"/>
    </source>
</evidence>
<keyword evidence="2" id="KW-1185">Reference proteome</keyword>
<sequence length="158" mass="17838">MFRPQRAGRILTFFFATIITGSMEQKLVTIPQEILDSIIDLAATECQDSYGDYYEEEEHEETQEEEFSPLAAKQLETLRSVSLASQGCCSNKHGVRACPRFLELNVDYDTVALSDYQASAQDMADLLGEEAIFPQLSALAREFKINLRVDGTVRWSDK</sequence>
<comment type="caution">
    <text evidence="1">The sequence shown here is derived from an EMBL/GenBank/DDBJ whole genome shotgun (WGS) entry which is preliminary data.</text>
</comment>
<accession>A0A8S0VVK0</accession>
<dbReference type="EMBL" id="CACVBS010000041">
    <property type="protein sequence ID" value="CAA7263880.1"/>
    <property type="molecule type" value="Genomic_DNA"/>
</dbReference>
<evidence type="ECO:0000313" key="1">
    <source>
        <dbReference type="EMBL" id="CAA7263880.1"/>
    </source>
</evidence>
<dbReference type="AlphaFoldDB" id="A0A8S0VVK0"/>
<name>A0A8S0VVK0_CYCAE</name>
<gene>
    <name evidence="1" type="ORF">AAE3_LOCUS6080</name>
</gene>
<proteinExistence type="predicted"/>
<organism evidence="1 2">
    <name type="scientific">Cyclocybe aegerita</name>
    <name type="common">Black poplar mushroom</name>
    <name type="synonym">Agrocybe aegerita</name>
    <dbReference type="NCBI Taxonomy" id="1973307"/>
    <lineage>
        <taxon>Eukaryota</taxon>
        <taxon>Fungi</taxon>
        <taxon>Dikarya</taxon>
        <taxon>Basidiomycota</taxon>
        <taxon>Agaricomycotina</taxon>
        <taxon>Agaricomycetes</taxon>
        <taxon>Agaricomycetidae</taxon>
        <taxon>Agaricales</taxon>
        <taxon>Agaricineae</taxon>
        <taxon>Bolbitiaceae</taxon>
        <taxon>Cyclocybe</taxon>
    </lineage>
</organism>
<protein>
    <submittedName>
        <fullName evidence="1">Uncharacterized protein</fullName>
    </submittedName>
</protein>
<dbReference type="Proteomes" id="UP000467700">
    <property type="component" value="Unassembled WGS sequence"/>
</dbReference>